<name>A0A834HHH4_RHOSS</name>
<accession>A0A834HHH4</accession>
<dbReference type="Gene3D" id="3.40.50.10140">
    <property type="entry name" value="Toll/interleukin-1 receptor homology (TIR) domain"/>
    <property type="match status" value="1"/>
</dbReference>
<dbReference type="InterPro" id="IPR035897">
    <property type="entry name" value="Toll_tir_struct_dom_sf"/>
</dbReference>
<evidence type="ECO:0000256" key="1">
    <source>
        <dbReference type="SAM" id="Coils"/>
    </source>
</evidence>
<keyword evidence="1" id="KW-0175">Coiled coil</keyword>
<organism evidence="3 4">
    <name type="scientific">Rhododendron simsii</name>
    <name type="common">Sims's rhododendron</name>
    <dbReference type="NCBI Taxonomy" id="118357"/>
    <lineage>
        <taxon>Eukaryota</taxon>
        <taxon>Viridiplantae</taxon>
        <taxon>Streptophyta</taxon>
        <taxon>Embryophyta</taxon>
        <taxon>Tracheophyta</taxon>
        <taxon>Spermatophyta</taxon>
        <taxon>Magnoliopsida</taxon>
        <taxon>eudicotyledons</taxon>
        <taxon>Gunneridae</taxon>
        <taxon>Pentapetalae</taxon>
        <taxon>asterids</taxon>
        <taxon>Ericales</taxon>
        <taxon>Ericaceae</taxon>
        <taxon>Ericoideae</taxon>
        <taxon>Rhodoreae</taxon>
        <taxon>Rhododendron</taxon>
    </lineage>
</organism>
<sequence length="577" mass="65222">MQLQALDLSTSGLPERKEQPEAVPTGQTEQMKHPPATVATEKPHSGRRRNVRPAAGGEGQEASKKAKVTDGVEVLTTGHAEREPTNPDEPSAIFVPDFECPDGHVITVGDSLEDSPLLAMTLLKDMDNLPIGKAKTMAELCLLLAKVCTPINIRTEPFQKLNPLLLQAGQCASRAFSDMDVLLETNRSLRGDLQAQRKEMERSIEEVETLEAKVAECDIMLIDDVQIGKDEAELIKMIIEDVRQKKRKEKSQVTYERKKQLTKLRLKAEKVASCLVEVVFHVFWFLQMKKRKEKSQVTYERKKQLTKLRLKDEKTEVLQNGFANHEKLFREGSDGKVKKWRKALTEAANLSCQHLLNEANGDEAELIKMIIKDVREKGTEAVNGLILNATDVQVNAKPFEKMDKLWYCEHVLEVQRDGMGLSEVHEGVGIVAPAGDEDRIWFPYHDGRGPNVSFVVPPSPSAKQKMLGWILRVLFWGPPLREAHDEVPQIFIEEVIFNKIRREELFYCFTPNDVDHVLLLYIPQDYGRLQLEGGDEVEIPIYSCGNALVTINWAIDLIYEADESHKGNDTLYQVVSI</sequence>
<dbReference type="EMBL" id="WJXA01000001">
    <property type="protein sequence ID" value="KAF7152466.1"/>
    <property type="molecule type" value="Genomic_DNA"/>
</dbReference>
<proteinExistence type="predicted"/>
<feature type="compositionally biased region" description="Polar residues" evidence="2">
    <location>
        <begin position="1"/>
        <end position="12"/>
    </location>
</feature>
<evidence type="ECO:0000313" key="3">
    <source>
        <dbReference type="EMBL" id="KAF7152466.1"/>
    </source>
</evidence>
<keyword evidence="4" id="KW-1185">Reference proteome</keyword>
<evidence type="ECO:0000313" key="4">
    <source>
        <dbReference type="Proteomes" id="UP000626092"/>
    </source>
</evidence>
<feature type="coiled-coil region" evidence="1">
    <location>
        <begin position="186"/>
        <end position="213"/>
    </location>
</feature>
<evidence type="ECO:0000256" key="2">
    <source>
        <dbReference type="SAM" id="MobiDB-lite"/>
    </source>
</evidence>
<dbReference type="Gene3D" id="6.10.250.3250">
    <property type="match status" value="1"/>
</dbReference>
<reference evidence="3" key="1">
    <citation type="submission" date="2019-11" db="EMBL/GenBank/DDBJ databases">
        <authorList>
            <person name="Liu Y."/>
            <person name="Hou J."/>
            <person name="Li T.-Q."/>
            <person name="Guan C.-H."/>
            <person name="Wu X."/>
            <person name="Wu H.-Z."/>
            <person name="Ling F."/>
            <person name="Zhang R."/>
            <person name="Shi X.-G."/>
            <person name="Ren J.-P."/>
            <person name="Chen E.-F."/>
            <person name="Sun J.-M."/>
        </authorList>
    </citation>
    <scope>NUCLEOTIDE SEQUENCE</scope>
    <source>
        <strain evidence="3">Adult_tree_wgs_1</strain>
        <tissue evidence="3">Leaves</tissue>
    </source>
</reference>
<dbReference type="AlphaFoldDB" id="A0A834HHH4"/>
<comment type="caution">
    <text evidence="3">The sequence shown here is derived from an EMBL/GenBank/DDBJ whole genome shotgun (WGS) entry which is preliminary data.</text>
</comment>
<dbReference type="Proteomes" id="UP000626092">
    <property type="component" value="Unassembled WGS sequence"/>
</dbReference>
<feature type="region of interest" description="Disordered" evidence="2">
    <location>
        <begin position="1"/>
        <end position="69"/>
    </location>
</feature>
<protein>
    <submittedName>
        <fullName evidence="3">Uncharacterized protein</fullName>
    </submittedName>
</protein>
<dbReference type="OrthoDB" id="6160824at2759"/>
<gene>
    <name evidence="3" type="ORF">RHSIM_Rhsim01G0093300</name>
</gene>